<feature type="compositionally biased region" description="Low complexity" evidence="5">
    <location>
        <begin position="60"/>
        <end position="69"/>
    </location>
</feature>
<feature type="compositionally biased region" description="Low complexity" evidence="5">
    <location>
        <begin position="91"/>
        <end position="100"/>
    </location>
</feature>
<dbReference type="KEGG" id="kab:B7C62_33425"/>
<feature type="compositionally biased region" description="Pro residues" evidence="5">
    <location>
        <begin position="44"/>
        <end position="58"/>
    </location>
</feature>
<dbReference type="AlphaFoldDB" id="A0ABC8C3R1"/>
<organism evidence="7 8">
    <name type="scientific">Kitasatospora albolonga</name>
    <dbReference type="NCBI Taxonomy" id="68173"/>
    <lineage>
        <taxon>Bacteria</taxon>
        <taxon>Bacillati</taxon>
        <taxon>Actinomycetota</taxon>
        <taxon>Actinomycetes</taxon>
        <taxon>Kitasatosporales</taxon>
        <taxon>Streptomycetaceae</taxon>
        <taxon>Kitasatospora</taxon>
    </lineage>
</organism>
<dbReference type="SMART" id="SM00704">
    <property type="entry name" value="ZnF_CDGSH"/>
    <property type="match status" value="1"/>
</dbReference>
<accession>A0ABC8C3R1</accession>
<evidence type="ECO:0000313" key="8">
    <source>
        <dbReference type="Proteomes" id="UP000192251"/>
    </source>
</evidence>
<dbReference type="GO" id="GO:0046872">
    <property type="term" value="F:metal ion binding"/>
    <property type="evidence" value="ECO:0007669"/>
    <property type="project" value="UniProtKB-KW"/>
</dbReference>
<dbReference type="Gene3D" id="3.40.5.90">
    <property type="entry name" value="CDGSH iron-sulfur domain, mitoNEET-type"/>
    <property type="match status" value="1"/>
</dbReference>
<evidence type="ECO:0000256" key="2">
    <source>
        <dbReference type="ARBA" id="ARBA00022723"/>
    </source>
</evidence>
<keyword evidence="4" id="KW-0411">Iron-sulfur</keyword>
<feature type="compositionally biased region" description="Pro residues" evidence="5">
    <location>
        <begin position="70"/>
        <end position="90"/>
    </location>
</feature>
<dbReference type="Proteomes" id="UP000192251">
    <property type="component" value="Chromosome"/>
</dbReference>
<evidence type="ECO:0000259" key="6">
    <source>
        <dbReference type="SMART" id="SM00704"/>
    </source>
</evidence>
<name>A0ABC8C3R1_9ACTN</name>
<dbReference type="Pfam" id="PF09360">
    <property type="entry name" value="zf-CDGSH"/>
    <property type="match status" value="1"/>
</dbReference>
<feature type="region of interest" description="Disordered" evidence="5">
    <location>
        <begin position="1"/>
        <end position="100"/>
    </location>
</feature>
<dbReference type="InterPro" id="IPR018967">
    <property type="entry name" value="FeS-contain_CDGSH-typ"/>
</dbReference>
<keyword evidence="3" id="KW-0408">Iron</keyword>
<keyword evidence="1" id="KW-0001">2Fe-2S</keyword>
<feature type="domain" description="Iron-binding zinc finger CDGSH type" evidence="6">
    <location>
        <begin position="121"/>
        <end position="157"/>
    </location>
</feature>
<sequence length="170" mass="16463">MPPFRSRPTTPADVPCRSPDPGPGPGPGPALDSGPSLDLAPGPDSGPSPGLDPGPDPGLDPDSGLDPASDPAPDPGPSPAPGPGPGPGPSLGPAEALPAATVTVYPDGPLLVRGDAEIRLPGGEVLAAPGRTVALCRCGQSALLPFCDGTHKAGGFRAPTPTPRSPADPA</sequence>
<dbReference type="InterPro" id="IPR042216">
    <property type="entry name" value="MitoNEET_CISD"/>
</dbReference>
<evidence type="ECO:0000256" key="3">
    <source>
        <dbReference type="ARBA" id="ARBA00023004"/>
    </source>
</evidence>
<evidence type="ECO:0000313" key="7">
    <source>
        <dbReference type="EMBL" id="ARF77497.1"/>
    </source>
</evidence>
<protein>
    <recommendedName>
        <fullName evidence="6">Iron-binding zinc finger CDGSH type domain-containing protein</fullName>
    </recommendedName>
</protein>
<feature type="compositionally biased region" description="Pro residues" evidence="5">
    <location>
        <begin position="18"/>
        <end position="28"/>
    </location>
</feature>
<keyword evidence="8" id="KW-1185">Reference proteome</keyword>
<reference evidence="7 8" key="1">
    <citation type="submission" date="2017-04" db="EMBL/GenBank/DDBJ databases">
        <title>The complete genome sequence of Streptomyces albolongus YIM 101047, the producer of novel bafilomycins and novel odoriferous sesquiterpenoids.</title>
        <authorList>
            <person name="Yin M."/>
            <person name="Jiang Y."/>
        </authorList>
    </citation>
    <scope>NUCLEOTIDE SEQUENCE [LARGE SCALE GENOMIC DNA]</scope>
    <source>
        <strain evidence="7 8">YIM 101047</strain>
    </source>
</reference>
<dbReference type="GO" id="GO:0051537">
    <property type="term" value="F:2 iron, 2 sulfur cluster binding"/>
    <property type="evidence" value="ECO:0007669"/>
    <property type="project" value="UniProtKB-KW"/>
</dbReference>
<dbReference type="EMBL" id="CP020563">
    <property type="protein sequence ID" value="ARF77497.1"/>
    <property type="molecule type" value="Genomic_DNA"/>
</dbReference>
<keyword evidence="2" id="KW-0479">Metal-binding</keyword>
<evidence type="ECO:0000256" key="5">
    <source>
        <dbReference type="SAM" id="MobiDB-lite"/>
    </source>
</evidence>
<evidence type="ECO:0000256" key="4">
    <source>
        <dbReference type="ARBA" id="ARBA00023014"/>
    </source>
</evidence>
<evidence type="ECO:0000256" key="1">
    <source>
        <dbReference type="ARBA" id="ARBA00022714"/>
    </source>
</evidence>
<dbReference type="GO" id="GO:0005737">
    <property type="term" value="C:cytoplasm"/>
    <property type="evidence" value="ECO:0007669"/>
    <property type="project" value="UniProtKB-ARBA"/>
</dbReference>
<gene>
    <name evidence="7" type="ORF">B7C62_33425</name>
</gene>
<feature type="compositionally biased region" description="Low complexity" evidence="5">
    <location>
        <begin position="29"/>
        <end position="43"/>
    </location>
</feature>
<proteinExistence type="predicted"/>